<keyword evidence="3 5" id="KW-1133">Transmembrane helix</keyword>
<feature type="region of interest" description="Disordered" evidence="6">
    <location>
        <begin position="907"/>
        <end position="947"/>
    </location>
</feature>
<keyword evidence="4 5" id="KW-0472">Membrane</keyword>
<comment type="caution">
    <text evidence="7">The sequence shown here is derived from an EMBL/GenBank/DDBJ whole genome shotgun (WGS) entry which is preliminary data.</text>
</comment>
<dbReference type="RefSeq" id="WP_030534991.1">
    <property type="nucleotide sequence ID" value="NZ_CP029297.1"/>
</dbReference>
<comment type="caution">
    <text evidence="5">Lacks conserved residue(s) required for the propagation of feature annotation.</text>
</comment>
<dbReference type="GO" id="GO:0005886">
    <property type="term" value="C:plasma membrane"/>
    <property type="evidence" value="ECO:0007669"/>
    <property type="project" value="UniProtKB-SubCell"/>
</dbReference>
<dbReference type="NCBIfam" id="NF009097">
    <property type="entry name" value="PRK12438.1"/>
    <property type="match status" value="1"/>
</dbReference>
<dbReference type="InterPro" id="IPR005372">
    <property type="entry name" value="UPF0182"/>
</dbReference>
<accession>A0AAW6LE10</accession>
<dbReference type="NCBIfam" id="NF000825">
    <property type="entry name" value="PRK00068.1"/>
    <property type="match status" value="1"/>
</dbReference>
<dbReference type="PANTHER" id="PTHR39344:SF1">
    <property type="entry name" value="UPF0182 PROTEIN SLL1060"/>
    <property type="match status" value="1"/>
</dbReference>
<evidence type="ECO:0000256" key="4">
    <source>
        <dbReference type="ARBA" id="ARBA00023136"/>
    </source>
</evidence>
<keyword evidence="1 5" id="KW-1003">Cell membrane</keyword>
<evidence type="ECO:0000256" key="6">
    <source>
        <dbReference type="SAM" id="MobiDB-lite"/>
    </source>
</evidence>
<dbReference type="PANTHER" id="PTHR39344">
    <property type="entry name" value="UPF0182 PROTEIN SLL1060"/>
    <property type="match status" value="1"/>
</dbReference>
<dbReference type="AlphaFoldDB" id="A0AAW6LE10"/>
<feature type="transmembrane region" description="Helical" evidence="5">
    <location>
        <begin position="112"/>
        <end position="133"/>
    </location>
</feature>
<feature type="transmembrane region" description="Helical" evidence="5">
    <location>
        <begin position="287"/>
        <end position="307"/>
    </location>
</feature>
<evidence type="ECO:0000256" key="5">
    <source>
        <dbReference type="HAMAP-Rule" id="MF_01600"/>
    </source>
</evidence>
<feature type="compositionally biased region" description="Low complexity" evidence="6">
    <location>
        <begin position="907"/>
        <end position="940"/>
    </location>
</feature>
<dbReference type="EMBL" id="JARDXE010000002">
    <property type="protein sequence ID" value="MDE8644008.1"/>
    <property type="molecule type" value="Genomic_DNA"/>
</dbReference>
<evidence type="ECO:0000313" key="7">
    <source>
        <dbReference type="EMBL" id="MDE8644008.1"/>
    </source>
</evidence>
<comment type="subcellular location">
    <subcellularLocation>
        <location evidence="5">Cell membrane</location>
        <topology evidence="5">Multi-pass membrane protein</topology>
    </subcellularLocation>
</comment>
<feature type="transmembrane region" description="Helical" evidence="5">
    <location>
        <begin position="213"/>
        <end position="230"/>
    </location>
</feature>
<reference evidence="7" key="1">
    <citation type="submission" date="2023-02" db="EMBL/GenBank/DDBJ databases">
        <title>A novel hydrolase synthesized by Rhodococcus erythropolis HQ is responsible for the detoxification of Zearalenone.</title>
        <authorList>
            <person name="Hu J."/>
            <person name="Xu J."/>
        </authorList>
    </citation>
    <scope>NUCLEOTIDE SEQUENCE</scope>
    <source>
        <strain evidence="7">HQ</strain>
    </source>
</reference>
<proteinExistence type="inferred from homology"/>
<feature type="transmembrane region" description="Helical" evidence="5">
    <location>
        <begin position="261"/>
        <end position="280"/>
    </location>
</feature>
<evidence type="ECO:0000256" key="1">
    <source>
        <dbReference type="ARBA" id="ARBA00022475"/>
    </source>
</evidence>
<dbReference type="HAMAP" id="MF_01600">
    <property type="entry name" value="UPF0182"/>
    <property type="match status" value="1"/>
</dbReference>
<feature type="transmembrane region" description="Helical" evidence="5">
    <location>
        <begin position="171"/>
        <end position="193"/>
    </location>
</feature>
<evidence type="ECO:0000256" key="3">
    <source>
        <dbReference type="ARBA" id="ARBA00022989"/>
    </source>
</evidence>
<organism evidence="7 8">
    <name type="scientific">Rhodococcus qingshengii</name>
    <dbReference type="NCBI Taxonomy" id="334542"/>
    <lineage>
        <taxon>Bacteria</taxon>
        <taxon>Bacillati</taxon>
        <taxon>Actinomycetota</taxon>
        <taxon>Actinomycetes</taxon>
        <taxon>Mycobacteriales</taxon>
        <taxon>Nocardiaceae</taxon>
        <taxon>Rhodococcus</taxon>
        <taxon>Rhodococcus erythropolis group</taxon>
    </lineage>
</organism>
<evidence type="ECO:0000313" key="8">
    <source>
        <dbReference type="Proteomes" id="UP001217325"/>
    </source>
</evidence>
<dbReference type="Pfam" id="PF03699">
    <property type="entry name" value="UPF0182"/>
    <property type="match status" value="1"/>
</dbReference>
<keyword evidence="2 5" id="KW-0812">Transmembrane</keyword>
<gene>
    <name evidence="7" type="ORF">PXH69_03555</name>
</gene>
<name>A0AAW6LE10_RHOSG</name>
<feature type="transmembrane region" description="Helical" evidence="5">
    <location>
        <begin position="63"/>
        <end position="85"/>
    </location>
</feature>
<evidence type="ECO:0000256" key="2">
    <source>
        <dbReference type="ARBA" id="ARBA00022692"/>
    </source>
</evidence>
<protein>
    <recommendedName>
        <fullName evidence="5">UPF0182 protein PXH69_03555</fullName>
    </recommendedName>
</protein>
<sequence>MGMRPPAGLPSLSRRSRILLVVAVVVAALLLVGPRLIGMYTDWLWFGEVGFRGVFTKVLLTRFVLFLVVGIVVGAIVWLAMLLAYRARPVFVPVSGPNDPIARYRTTVMSRLRLFGVIIPVAIGILSGLIAQANWVTIQLFLNGQAFGITDPQFNMDVSFYTFDLPFYRFVLNWLFVSILLAFVANLITHYVFGGIKLAGRAGTFTTAARVQLAVLAGTFVLLKAVAYWLDRYSLLSSGRKEPTFTGPGYTDIMAVLPAKLILMSIAIICALAFFAAIFTRDLRIPAMAVALLVLSSVLVGAVWPMIVEQFSVKPNAADKESTYIERNIAATRQAYGITDDKVTYQPYSGDGDAIPREVPADVTTIANARLLDPNILSPTFTQQQQRQNFYGFPPSLDIDRYDIDGEMRDYIVAAREISPNNLQGNQTDWINKHTVYTHGDGLVAAPANKITAPVLDPTKDNANNNNAGYPIYTVSDIASQDAGTQVIKVDQPRIYYGEVIGQGADDYAIVGGAGGSEAREYDTEQTKYTYTGSGGVSIGNWVNRLAFAAKYTERNILFSGAVGSDSKIIYNRDPRDRVGQVAPWLTTDGDAYPAAVDGKIVWIVDAYTTLENYPYAQRSSLDGLVADSVDATTGRLLPKKEVSYIRNSVKATVDAYDGTVTLYQVDDNDPVLNAWKGVFPDTVKPQSDISDDLRAHFRYPEDLFKVQREMLAKYHVDNPTEFFTNNAFWSVPNEPTVENSKENEPPYYVMVGDQETGAPSFRLTSPMVGFQRDFLSAYITVNSDPKDYGKITVLQLPVNKQTQGPSQSQNSMISDARVGSEKALLERTNTIRYGNQLALPIAEGGILYVEPMYTERSNTTTSFPQLSRVLVSYQESAKAGSRVRVGYASTLAEALDQVFDNGGAAGAATAPGGTATTEPPAGTGTTPAPTAPTTPTGPASSEDVSKALAEVNAAMDALKSAQQTGDFSGYGAALDRLQKAVDAYQALPPS</sequence>
<dbReference type="Proteomes" id="UP001217325">
    <property type="component" value="Unassembled WGS sequence"/>
</dbReference>
<dbReference type="GO" id="GO:0005576">
    <property type="term" value="C:extracellular region"/>
    <property type="evidence" value="ECO:0007669"/>
    <property type="project" value="TreeGrafter"/>
</dbReference>
<comment type="similarity">
    <text evidence="5">Belongs to the UPF0182 family.</text>
</comment>